<keyword evidence="2" id="KW-0614">Plasmid</keyword>
<sequence length="91" mass="10715">MSENLLCEIEKLDLEFSSLSNRKLNKKDLEYRKYLISKLQRLSKEYLRSCGIRNKYKLEKILVLLGLLNIYLIILSLINLIKAYFTVIGCV</sequence>
<keyword evidence="1" id="KW-0812">Transmembrane</keyword>
<dbReference type="AlphaFoldDB" id="K9MFP5"/>
<geneLocation type="plasmid" evidence="2">
    <name>pCpb2-CP1</name>
</geneLocation>
<proteinExistence type="predicted"/>
<dbReference type="EMBL" id="JQ655732">
    <property type="protein sequence ID" value="AFV15102.1"/>
    <property type="molecule type" value="Genomic_DNA"/>
</dbReference>
<reference evidence="2" key="1">
    <citation type="journal article" date="2012" name="PLoS ONE">
        <title>Sequence of Two Plasmids from Clostridium perfringens Chicken Necrotic Enteritis Isolates and Comparison with C. perfringens Conjugative Plasmids.</title>
        <authorList>
            <person name="Parreira V.R."/>
            <person name="Costa M."/>
            <person name="Eikmeyer F."/>
            <person name="Blom J."/>
            <person name="Prescott J.F."/>
        </authorList>
    </citation>
    <scope>NUCLEOTIDE SEQUENCE</scope>
    <source>
        <strain evidence="2">CP1</strain>
        <plasmid evidence="2">pCpb2-CP1</plasmid>
    </source>
</reference>
<evidence type="ECO:0000256" key="1">
    <source>
        <dbReference type="SAM" id="Phobius"/>
    </source>
</evidence>
<organism evidence="2">
    <name type="scientific">Clostridium perfringens</name>
    <dbReference type="NCBI Taxonomy" id="1502"/>
    <lineage>
        <taxon>Bacteria</taxon>
        <taxon>Bacillati</taxon>
        <taxon>Bacillota</taxon>
        <taxon>Clostridia</taxon>
        <taxon>Eubacteriales</taxon>
        <taxon>Clostridiaceae</taxon>
        <taxon>Clostridium</taxon>
    </lineage>
</organism>
<evidence type="ECO:0000313" key="2">
    <source>
        <dbReference type="EMBL" id="AFV15102.1"/>
    </source>
</evidence>
<name>K9MFP5_CLOPF</name>
<protein>
    <submittedName>
        <fullName evidence="2">Uncharacterized protein</fullName>
    </submittedName>
</protein>
<keyword evidence="1" id="KW-1133">Transmembrane helix</keyword>
<feature type="transmembrane region" description="Helical" evidence="1">
    <location>
        <begin position="61"/>
        <end position="85"/>
    </location>
</feature>
<dbReference type="RefSeq" id="WP_015141698.1">
    <property type="nucleotide sequence ID" value="NC_019687.1"/>
</dbReference>
<accession>K9MFP5</accession>
<keyword evidence="1" id="KW-0472">Membrane</keyword>
<gene>
    <name evidence="2" type="ORF">pCpb2-CP1_14</name>
</gene>